<evidence type="ECO:0000256" key="2">
    <source>
        <dbReference type="PROSITE-ProRule" id="PRU00708"/>
    </source>
</evidence>
<dbReference type="EMBL" id="EQ973803">
    <property type="protein sequence ID" value="EEF46055.1"/>
    <property type="molecule type" value="Genomic_DNA"/>
</dbReference>
<dbReference type="NCBIfam" id="TIGR00756">
    <property type="entry name" value="PPR"/>
    <property type="match status" value="6"/>
</dbReference>
<dbReference type="Pfam" id="PF12854">
    <property type="entry name" value="PPR_1"/>
    <property type="match status" value="2"/>
</dbReference>
<feature type="region of interest" description="Disordered" evidence="3">
    <location>
        <begin position="477"/>
        <end position="515"/>
    </location>
</feature>
<gene>
    <name evidence="4" type="ORF">RCOM_1188000</name>
</gene>
<dbReference type="FunFam" id="1.25.40.10:FF:000031">
    <property type="entry name" value="Pentatricopeptide repeat-containing protein mitochondrial"/>
    <property type="match status" value="1"/>
</dbReference>
<dbReference type="InterPro" id="IPR002885">
    <property type="entry name" value="PPR_rpt"/>
</dbReference>
<dbReference type="GO" id="GO:0003723">
    <property type="term" value="F:RNA binding"/>
    <property type="evidence" value="ECO:0000318"/>
    <property type="project" value="GO_Central"/>
</dbReference>
<keyword evidence="1" id="KW-0677">Repeat</keyword>
<feature type="compositionally biased region" description="Low complexity" evidence="3">
    <location>
        <begin position="580"/>
        <end position="599"/>
    </location>
</feature>
<keyword evidence="5" id="KW-1185">Reference proteome</keyword>
<dbReference type="GO" id="GO:0009451">
    <property type="term" value="P:RNA modification"/>
    <property type="evidence" value="ECO:0000318"/>
    <property type="project" value="GO_Central"/>
</dbReference>
<dbReference type="Pfam" id="PF13041">
    <property type="entry name" value="PPR_2"/>
    <property type="match status" value="3"/>
</dbReference>
<dbReference type="PROSITE" id="PS51375">
    <property type="entry name" value="PPR"/>
    <property type="match status" value="6"/>
</dbReference>
<evidence type="ECO:0000313" key="4">
    <source>
        <dbReference type="EMBL" id="EEF46055.1"/>
    </source>
</evidence>
<proteinExistence type="predicted"/>
<dbReference type="PANTHER" id="PTHR47926:SF346">
    <property type="entry name" value="PENTATRICOPEPTIDE REPEAT-CONTAINING PROTEIN"/>
    <property type="match status" value="1"/>
</dbReference>
<evidence type="ECO:0000256" key="1">
    <source>
        <dbReference type="ARBA" id="ARBA00022737"/>
    </source>
</evidence>
<evidence type="ECO:0000313" key="5">
    <source>
        <dbReference type="Proteomes" id="UP000008311"/>
    </source>
</evidence>
<dbReference type="Gene3D" id="1.25.40.10">
    <property type="entry name" value="Tetratricopeptide repeat domain"/>
    <property type="match status" value="3"/>
</dbReference>
<feature type="repeat" description="PPR" evidence="2">
    <location>
        <begin position="195"/>
        <end position="229"/>
    </location>
</feature>
<feature type="repeat" description="PPR" evidence="2">
    <location>
        <begin position="72"/>
        <end position="106"/>
    </location>
</feature>
<feature type="repeat" description="PPR" evidence="2">
    <location>
        <begin position="299"/>
        <end position="333"/>
    </location>
</feature>
<dbReference type="eggNOG" id="KOG4197">
    <property type="taxonomic scope" value="Eukaryota"/>
</dbReference>
<dbReference type="PANTHER" id="PTHR47926">
    <property type="entry name" value="PENTATRICOPEPTIDE REPEAT-CONTAINING PROTEIN"/>
    <property type="match status" value="1"/>
</dbReference>
<accession>B9RRD9</accession>
<name>B9RRD9_RICCO</name>
<organism evidence="4 5">
    <name type="scientific">Ricinus communis</name>
    <name type="common">Castor bean</name>
    <dbReference type="NCBI Taxonomy" id="3988"/>
    <lineage>
        <taxon>Eukaryota</taxon>
        <taxon>Viridiplantae</taxon>
        <taxon>Streptophyta</taxon>
        <taxon>Embryophyta</taxon>
        <taxon>Tracheophyta</taxon>
        <taxon>Spermatophyta</taxon>
        <taxon>Magnoliopsida</taxon>
        <taxon>eudicotyledons</taxon>
        <taxon>Gunneridae</taxon>
        <taxon>Pentapetalae</taxon>
        <taxon>rosids</taxon>
        <taxon>fabids</taxon>
        <taxon>Malpighiales</taxon>
        <taxon>Euphorbiaceae</taxon>
        <taxon>Acalyphoideae</taxon>
        <taxon>Acalypheae</taxon>
        <taxon>Ricinus</taxon>
    </lineage>
</organism>
<dbReference type="InterPro" id="IPR046960">
    <property type="entry name" value="PPR_At4g14850-like_plant"/>
</dbReference>
<feature type="region of interest" description="Disordered" evidence="3">
    <location>
        <begin position="541"/>
        <end position="560"/>
    </location>
</feature>
<feature type="repeat" description="PPR" evidence="2">
    <location>
        <begin position="268"/>
        <end position="298"/>
    </location>
</feature>
<dbReference type="AlphaFoldDB" id="B9RRD9"/>
<dbReference type="InterPro" id="IPR011990">
    <property type="entry name" value="TPR-like_helical_dom_sf"/>
</dbReference>
<feature type="region of interest" description="Disordered" evidence="3">
    <location>
        <begin position="576"/>
        <end position="599"/>
    </location>
</feature>
<reference evidence="5" key="1">
    <citation type="journal article" date="2010" name="Nat. Biotechnol.">
        <title>Draft genome sequence of the oilseed species Ricinus communis.</title>
        <authorList>
            <person name="Chan A.P."/>
            <person name="Crabtree J."/>
            <person name="Zhao Q."/>
            <person name="Lorenzi H."/>
            <person name="Orvis J."/>
            <person name="Puiu D."/>
            <person name="Melake-Berhan A."/>
            <person name="Jones K.M."/>
            <person name="Redman J."/>
            <person name="Chen G."/>
            <person name="Cahoon E.B."/>
            <person name="Gedil M."/>
            <person name="Stanke M."/>
            <person name="Haas B.J."/>
            <person name="Wortman J.R."/>
            <person name="Fraser-Liggett C.M."/>
            <person name="Ravel J."/>
            <person name="Rabinowicz P.D."/>
        </authorList>
    </citation>
    <scope>NUCLEOTIDE SEQUENCE [LARGE SCALE GENOMIC DNA]</scope>
    <source>
        <strain evidence="5">cv. Hale</strain>
    </source>
</reference>
<feature type="repeat" description="PPR" evidence="2">
    <location>
        <begin position="164"/>
        <end position="194"/>
    </location>
</feature>
<protein>
    <submittedName>
        <fullName evidence="4">Pentatricopeptide repeat-containing protein, putative</fullName>
    </submittedName>
</protein>
<dbReference type="FunFam" id="1.25.40.10:FF:000393">
    <property type="entry name" value="Pentatricopeptide repeat-containing protein At1g20230"/>
    <property type="match status" value="1"/>
</dbReference>
<dbReference type="InParanoid" id="B9RRD9"/>
<sequence>MDLSPDVVQWISLFSKCISTRNLKLGLTLHSFLIKTALICSPFFSNRVMDLYSKFNVIDSAQKVFDDNPIKNIHSWNTMIGGYARVGLFDNARDLFDKMPEPNLISYNSLISGSLDLLRQVHGAAILIGLEFNVIVYNALIDSYGKCGQHNTSYCIFSRMFERDVVSWTSMVDAYARASRMDDAFRLFMEMPVKNTVSWTSLIAGFAKNGHSYKALELFLQMQEENVLPSAFTFVTVLGACADLALIERGKQIHGHIIRSSGRTDLFNMYVYNALIDMYCKCGDMKSSKSLFEGMSEKDIVSWNSLITGLAQNGHAEESLDLFRKMVEGNRLPNHVTFSGVLSACSHTGRKKEIDRRQVSQESRQVSRNCDSKGDVEFNSWDENSGETELQEHFDEEFDDYSVGLWKTNTSRNFKTETDHLLPHNYSYSNISPRSRLQAISEARKELMYRIHDMPESSYELSLKDIVDDQVAPEEVHEENETERTSFHFNTTGTPVKKRKTRITGKNGKSCQISRSGSMEKETFMIKLFVPSFLSWKTEVKGGNGSKASTRSPSHGYENHADKGWGIKGFLAVDGKRSNRSNSSSSSSSSSCNSKAILV</sequence>
<dbReference type="Proteomes" id="UP000008311">
    <property type="component" value="Unassembled WGS sequence"/>
</dbReference>
<evidence type="ECO:0000256" key="3">
    <source>
        <dbReference type="SAM" id="MobiDB-lite"/>
    </source>
</evidence>
<feature type="repeat" description="PPR" evidence="2">
    <location>
        <begin position="133"/>
        <end position="163"/>
    </location>
</feature>